<dbReference type="RefSeq" id="WP_204822012.1">
    <property type="nucleotide sequence ID" value="NZ_JANHOF010000023.1"/>
</dbReference>
<dbReference type="InterPro" id="IPR012854">
    <property type="entry name" value="Cu_amine_oxidase-like_N"/>
</dbReference>
<keyword evidence="4" id="KW-1185">Reference proteome</keyword>
<gene>
    <name evidence="3" type="ORF">ACFFJ8_21605</name>
</gene>
<feature type="signal peptide" evidence="1">
    <location>
        <begin position="1"/>
        <end position="23"/>
    </location>
</feature>
<dbReference type="SUPFAM" id="SSF55383">
    <property type="entry name" value="Copper amine oxidase, domain N"/>
    <property type="match status" value="1"/>
</dbReference>
<dbReference type="Pfam" id="PF07833">
    <property type="entry name" value="Cu_amine_oxidN1"/>
    <property type="match status" value="1"/>
</dbReference>
<protein>
    <submittedName>
        <fullName evidence="3">Copper amine oxidase N-terminal domain-containing protein</fullName>
    </submittedName>
</protein>
<name>A0ABV6JGH5_9BACL</name>
<evidence type="ECO:0000313" key="3">
    <source>
        <dbReference type="EMBL" id="MFC0393955.1"/>
    </source>
</evidence>
<proteinExistence type="predicted"/>
<dbReference type="EMBL" id="JBHLVF010000037">
    <property type="protein sequence ID" value="MFC0393955.1"/>
    <property type="molecule type" value="Genomic_DNA"/>
</dbReference>
<accession>A0ABV6JGH5</accession>
<sequence length="320" mass="35098">MKKVISSIVAVLLAGSLGTAAYAGTDSSSPAIPITFMGQVIKTDAAPIVDQGRVLVPARAVTEALGAKVQWDAKTKTATIQKWSEIVKLKQGEKSALINSEGGSEMYPVKLDVSVKVLHNRVYVPLRFISEQYGYRITWANNKVAIETPLGNAAQDVLYRGDLVKAREIAKSLPLHYPMKPLEIGYMGEVDGRTILFPEGVALLYYVVEGDVISQVEVKDDFALVTWQAHIKPGKTESVPSFVKQEWTDEVGVTPKLADVYVYTNSGIFGETGWEEYSYIDKSGTITEIGYMHYGFGSVDTERGTLQLLKPGEKRTDALK</sequence>
<dbReference type="Gene3D" id="3.30.457.10">
    <property type="entry name" value="Copper amine oxidase-like, N-terminal domain"/>
    <property type="match status" value="1"/>
</dbReference>
<evidence type="ECO:0000313" key="4">
    <source>
        <dbReference type="Proteomes" id="UP001589818"/>
    </source>
</evidence>
<organism evidence="3 4">
    <name type="scientific">Paenibacillus mendelii</name>
    <dbReference type="NCBI Taxonomy" id="206163"/>
    <lineage>
        <taxon>Bacteria</taxon>
        <taxon>Bacillati</taxon>
        <taxon>Bacillota</taxon>
        <taxon>Bacilli</taxon>
        <taxon>Bacillales</taxon>
        <taxon>Paenibacillaceae</taxon>
        <taxon>Paenibacillus</taxon>
    </lineage>
</organism>
<keyword evidence="1" id="KW-0732">Signal</keyword>
<dbReference type="Proteomes" id="UP001589818">
    <property type="component" value="Unassembled WGS sequence"/>
</dbReference>
<feature type="chain" id="PRO_5046594521" evidence="1">
    <location>
        <begin position="24"/>
        <end position="320"/>
    </location>
</feature>
<evidence type="ECO:0000256" key="1">
    <source>
        <dbReference type="SAM" id="SignalP"/>
    </source>
</evidence>
<reference evidence="3 4" key="1">
    <citation type="submission" date="2024-09" db="EMBL/GenBank/DDBJ databases">
        <authorList>
            <person name="Sun Q."/>
            <person name="Mori K."/>
        </authorList>
    </citation>
    <scope>NUCLEOTIDE SEQUENCE [LARGE SCALE GENOMIC DNA]</scope>
    <source>
        <strain evidence="3 4">CCM 4839</strain>
    </source>
</reference>
<feature type="domain" description="Copper amine oxidase-like N-terminal" evidence="2">
    <location>
        <begin position="37"/>
        <end position="146"/>
    </location>
</feature>
<dbReference type="InterPro" id="IPR036582">
    <property type="entry name" value="Mao_N_sf"/>
</dbReference>
<comment type="caution">
    <text evidence="3">The sequence shown here is derived from an EMBL/GenBank/DDBJ whole genome shotgun (WGS) entry which is preliminary data.</text>
</comment>
<evidence type="ECO:0000259" key="2">
    <source>
        <dbReference type="Pfam" id="PF07833"/>
    </source>
</evidence>